<feature type="region of interest" description="Disordered" evidence="1">
    <location>
        <begin position="433"/>
        <end position="518"/>
    </location>
</feature>
<sequence length="726" mass="77457">MPSDSGGYSGRRADGYIDPFAIPGAGLDADLIRRAAASFTSASTAVTTHGADVVSKWSGISASYRAPEAPSLIETMAPVKTGTESLSAVFLAASHALTAFADEVDRIKPELLQLTGEAEQFITSVVGTTAEGTKIFDYIPEFADRNNDLMRRVAAQVDALAHARDTCVAALSGLDSPMYWLSRGAGQGPAAPAALDTSIGTVLPFGTMKERSCQEAQAHGAQDAFRESVKGGLAMVGFNAHTRKAFDGDLALNSWRGAAASVYLVTTFVLPSPLTDPGEGAPDLLKTLAPRFRAQRGQVVEGFLGSEEAWKTNPGRALGGLEFNVGSVLMPGAEAGAGLKVLASGARGLRFGARATEMGAEGAADAARAGEASSGLGRVLRGTGAVSGRVGDLVAAMSRGAASSVSGSVTGFRDLLARVPKVSVSVEHMVTPDGMRVPTGMRMDVEPRAGSHVSTDAQHHGSIGSSRNISAPGDAHPRSEIMNVSTSDASRPHESAPLADHQGLAHAHHQESMQEQHSVLRDHASIREAQHLDGDEVVDAPMRHDELVRYGGQDVVLFEGPVIPDWIDHALSNPNLDPRLRNIIRGIRFNYENHYKYPHNEVTLETGFRVDSYIPGKEIVSRKHTQIAEVLARTARGGVDELNAKYAPGEIVKTPLRLRANTVFSEANRSLWGLPLRGRPVLELPPQLRPIPQEFLDYADYKRVVIRDTSGHVYNKNILRLRELGK</sequence>
<evidence type="ECO:0000313" key="2">
    <source>
        <dbReference type="EMBL" id="KZC93892.1"/>
    </source>
</evidence>
<evidence type="ECO:0000313" key="3">
    <source>
        <dbReference type="Proteomes" id="UP000076218"/>
    </source>
</evidence>
<evidence type="ECO:0000256" key="1">
    <source>
        <dbReference type="SAM" id="MobiDB-lite"/>
    </source>
</evidence>
<dbReference type="Proteomes" id="UP000076218">
    <property type="component" value="Unassembled WGS sequence"/>
</dbReference>
<reference evidence="2 3" key="1">
    <citation type="submission" date="2016-01" db="EMBL/GenBank/DDBJ databases">
        <title>Draft genome sequence of Clavibacter michiganensis subsp. tessellarius DOAB 609.</title>
        <authorList>
            <person name="Tambong J.T."/>
        </authorList>
    </citation>
    <scope>NUCLEOTIDE SEQUENCE [LARGE SCALE GENOMIC DNA]</scope>
    <source>
        <strain evidence="2 3">DOAB 609</strain>
    </source>
</reference>
<gene>
    <name evidence="2" type="ORF">AWH51_00545</name>
</gene>
<feature type="compositionally biased region" description="Basic and acidic residues" evidence="1">
    <location>
        <begin position="508"/>
        <end position="518"/>
    </location>
</feature>
<dbReference type="EMBL" id="LQXA01000053">
    <property type="protein sequence ID" value="KZC93892.1"/>
    <property type="molecule type" value="Genomic_DNA"/>
</dbReference>
<dbReference type="AlphaFoldDB" id="A0A154UXM6"/>
<protein>
    <submittedName>
        <fullName evidence="2">Uncharacterized protein</fullName>
    </submittedName>
</protein>
<accession>A0A154UXM6</accession>
<organism evidence="2 3">
    <name type="scientific">Clavibacter tessellarius</name>
    <dbReference type="NCBI Taxonomy" id="31965"/>
    <lineage>
        <taxon>Bacteria</taxon>
        <taxon>Bacillati</taxon>
        <taxon>Actinomycetota</taxon>
        <taxon>Actinomycetes</taxon>
        <taxon>Micrococcales</taxon>
        <taxon>Microbacteriaceae</taxon>
        <taxon>Clavibacter</taxon>
    </lineage>
</organism>
<comment type="caution">
    <text evidence="2">The sequence shown here is derived from an EMBL/GenBank/DDBJ whole genome shotgun (WGS) entry which is preliminary data.</text>
</comment>
<dbReference type="STRING" id="31965.AWH51_00545"/>
<name>A0A154UXM6_9MICO</name>
<proteinExistence type="predicted"/>